<evidence type="ECO:0000313" key="2">
    <source>
        <dbReference type="EMBL" id="DAD26837.1"/>
    </source>
</evidence>
<reference evidence="2 3" key="1">
    <citation type="journal article" date="2020" name="Mol. Biol. Evol.">
        <title>Distinct Expression and Methylation Patterns for Genes with Different Fates following a Single Whole-Genome Duplication in Flowering Plants.</title>
        <authorList>
            <person name="Shi T."/>
            <person name="Rahmani R.S."/>
            <person name="Gugger P.F."/>
            <person name="Wang M."/>
            <person name="Li H."/>
            <person name="Zhang Y."/>
            <person name="Li Z."/>
            <person name="Wang Q."/>
            <person name="Van de Peer Y."/>
            <person name="Marchal K."/>
            <person name="Chen J."/>
        </authorList>
    </citation>
    <scope>NUCLEOTIDE SEQUENCE [LARGE SCALE GENOMIC DNA]</scope>
    <source>
        <tissue evidence="2">Leaf</tissue>
    </source>
</reference>
<dbReference type="AlphaFoldDB" id="A0A822Y325"/>
<comment type="caution">
    <text evidence="2">The sequence shown here is derived from an EMBL/GenBank/DDBJ whole genome shotgun (WGS) entry which is preliminary data.</text>
</comment>
<organism evidence="2 3">
    <name type="scientific">Nelumbo nucifera</name>
    <name type="common">Sacred lotus</name>
    <dbReference type="NCBI Taxonomy" id="4432"/>
    <lineage>
        <taxon>Eukaryota</taxon>
        <taxon>Viridiplantae</taxon>
        <taxon>Streptophyta</taxon>
        <taxon>Embryophyta</taxon>
        <taxon>Tracheophyta</taxon>
        <taxon>Spermatophyta</taxon>
        <taxon>Magnoliopsida</taxon>
        <taxon>Proteales</taxon>
        <taxon>Nelumbonaceae</taxon>
        <taxon>Nelumbo</taxon>
    </lineage>
</organism>
<sequence>MKWSISGVEKGSHDPQSKKGRCTPQRLLFTAFDCPLKYHSSSSWCNGEEKREKKGV</sequence>
<protein>
    <submittedName>
        <fullName evidence="2">Uncharacterized protein</fullName>
    </submittedName>
</protein>
<feature type="region of interest" description="Disordered" evidence="1">
    <location>
        <begin position="1"/>
        <end position="21"/>
    </location>
</feature>
<evidence type="ECO:0000256" key="1">
    <source>
        <dbReference type="SAM" id="MobiDB-lite"/>
    </source>
</evidence>
<keyword evidence="3" id="KW-1185">Reference proteome</keyword>
<name>A0A822Y325_NELNU</name>
<accession>A0A822Y325</accession>
<gene>
    <name evidence="2" type="ORF">HUJ06_028305</name>
</gene>
<proteinExistence type="predicted"/>
<dbReference type="Proteomes" id="UP000607653">
    <property type="component" value="Unassembled WGS sequence"/>
</dbReference>
<dbReference type="EMBL" id="DUZY01000002">
    <property type="protein sequence ID" value="DAD26837.1"/>
    <property type="molecule type" value="Genomic_DNA"/>
</dbReference>
<evidence type="ECO:0000313" key="3">
    <source>
        <dbReference type="Proteomes" id="UP000607653"/>
    </source>
</evidence>